<proteinExistence type="predicted"/>
<dbReference type="EMBL" id="JADNRY010000218">
    <property type="protein sequence ID" value="KAF9061002.1"/>
    <property type="molecule type" value="Genomic_DNA"/>
</dbReference>
<evidence type="ECO:0000313" key="1">
    <source>
        <dbReference type="EMBL" id="KAF9061002.1"/>
    </source>
</evidence>
<accession>A0A9P5PE16</accession>
<dbReference type="Proteomes" id="UP000772434">
    <property type="component" value="Unassembled WGS sequence"/>
</dbReference>
<dbReference type="AlphaFoldDB" id="A0A9P5PE16"/>
<protein>
    <submittedName>
        <fullName evidence="1">Uncharacterized protein</fullName>
    </submittedName>
</protein>
<evidence type="ECO:0000313" key="2">
    <source>
        <dbReference type="Proteomes" id="UP000772434"/>
    </source>
</evidence>
<name>A0A9P5PE16_9AGAR</name>
<sequence length="125" mass="12907">MSRSRLIHPPIGLSLYPSFSLVTLFFPKCASSLGHVVAFSISAQSSTGSSDFSFEAVSSFNAAALSASSVVAVASSSKTPVATTVAAPETTGTPVLVPSRAQVRDDPVTRAFSTAQFQISYGNLC</sequence>
<comment type="caution">
    <text evidence="1">The sequence shown here is derived from an EMBL/GenBank/DDBJ whole genome shotgun (WGS) entry which is preliminary data.</text>
</comment>
<gene>
    <name evidence="1" type="ORF">BDP27DRAFT_1429411</name>
</gene>
<reference evidence="1" key="1">
    <citation type="submission" date="2020-11" db="EMBL/GenBank/DDBJ databases">
        <authorList>
            <consortium name="DOE Joint Genome Institute"/>
            <person name="Ahrendt S."/>
            <person name="Riley R."/>
            <person name="Andreopoulos W."/>
            <person name="Labutti K."/>
            <person name="Pangilinan J."/>
            <person name="Ruiz-Duenas F.J."/>
            <person name="Barrasa J.M."/>
            <person name="Sanchez-Garcia M."/>
            <person name="Camarero S."/>
            <person name="Miyauchi S."/>
            <person name="Serrano A."/>
            <person name="Linde D."/>
            <person name="Babiker R."/>
            <person name="Drula E."/>
            <person name="Ayuso-Fernandez I."/>
            <person name="Pacheco R."/>
            <person name="Padilla G."/>
            <person name="Ferreira P."/>
            <person name="Barriuso J."/>
            <person name="Kellner H."/>
            <person name="Castanera R."/>
            <person name="Alfaro M."/>
            <person name="Ramirez L."/>
            <person name="Pisabarro A.G."/>
            <person name="Kuo A."/>
            <person name="Tritt A."/>
            <person name="Lipzen A."/>
            <person name="He G."/>
            <person name="Yan M."/>
            <person name="Ng V."/>
            <person name="Cullen D."/>
            <person name="Martin F."/>
            <person name="Rosso M.-N."/>
            <person name="Henrissat B."/>
            <person name="Hibbett D."/>
            <person name="Martinez A.T."/>
            <person name="Grigoriev I.V."/>
        </authorList>
    </citation>
    <scope>NUCLEOTIDE SEQUENCE</scope>
    <source>
        <strain evidence="1">AH 40177</strain>
    </source>
</reference>
<keyword evidence="2" id="KW-1185">Reference proteome</keyword>
<organism evidence="1 2">
    <name type="scientific">Rhodocollybia butyracea</name>
    <dbReference type="NCBI Taxonomy" id="206335"/>
    <lineage>
        <taxon>Eukaryota</taxon>
        <taxon>Fungi</taxon>
        <taxon>Dikarya</taxon>
        <taxon>Basidiomycota</taxon>
        <taxon>Agaricomycotina</taxon>
        <taxon>Agaricomycetes</taxon>
        <taxon>Agaricomycetidae</taxon>
        <taxon>Agaricales</taxon>
        <taxon>Marasmiineae</taxon>
        <taxon>Omphalotaceae</taxon>
        <taxon>Rhodocollybia</taxon>
    </lineage>
</organism>